<dbReference type="InterPro" id="IPR013103">
    <property type="entry name" value="RVT_2"/>
</dbReference>
<dbReference type="InterPro" id="IPR043502">
    <property type="entry name" value="DNA/RNA_pol_sf"/>
</dbReference>
<dbReference type="PROSITE" id="PS50994">
    <property type="entry name" value="INTEGRASE"/>
    <property type="match status" value="1"/>
</dbReference>
<reference evidence="7 8" key="1">
    <citation type="journal article" date="2023" name="IScience">
        <title>Expanded male sex-determining region conserved during the evolution of homothallism in the green alga Volvox.</title>
        <authorList>
            <person name="Yamamoto K."/>
            <person name="Matsuzaki R."/>
            <person name="Mahakham W."/>
            <person name="Heman W."/>
            <person name="Sekimoto H."/>
            <person name="Kawachi M."/>
            <person name="Minakuchi Y."/>
            <person name="Toyoda A."/>
            <person name="Nozaki H."/>
        </authorList>
    </citation>
    <scope>NUCLEOTIDE SEQUENCE [LARGE SCALE GENOMIC DNA]</scope>
    <source>
        <strain evidence="7 8">NIES-4468</strain>
    </source>
</reference>
<evidence type="ECO:0000256" key="1">
    <source>
        <dbReference type="ARBA" id="ARBA00022670"/>
    </source>
</evidence>
<evidence type="ECO:0000256" key="5">
    <source>
        <dbReference type="SAM" id="MobiDB-lite"/>
    </source>
</evidence>
<dbReference type="InterPro" id="IPR036397">
    <property type="entry name" value="RNaseH_sf"/>
</dbReference>
<dbReference type="InterPro" id="IPR025724">
    <property type="entry name" value="GAG-pre-integrase_dom"/>
</dbReference>
<dbReference type="SUPFAM" id="SSF56672">
    <property type="entry name" value="DNA/RNA polymerases"/>
    <property type="match status" value="1"/>
</dbReference>
<evidence type="ECO:0000313" key="7">
    <source>
        <dbReference type="EMBL" id="GLI62184.1"/>
    </source>
</evidence>
<dbReference type="InterPro" id="IPR057670">
    <property type="entry name" value="SH3_retrovirus"/>
</dbReference>
<feature type="region of interest" description="Disordered" evidence="5">
    <location>
        <begin position="10"/>
        <end position="30"/>
    </location>
</feature>
<feature type="compositionally biased region" description="Low complexity" evidence="5">
    <location>
        <begin position="607"/>
        <end position="619"/>
    </location>
</feature>
<feature type="compositionally biased region" description="Acidic residues" evidence="5">
    <location>
        <begin position="620"/>
        <end position="631"/>
    </location>
</feature>
<dbReference type="InterPro" id="IPR012337">
    <property type="entry name" value="RNaseH-like_sf"/>
</dbReference>
<comment type="caution">
    <text evidence="7">The sequence shown here is derived from an EMBL/GenBank/DDBJ whole genome shotgun (WGS) entry which is preliminary data.</text>
</comment>
<dbReference type="InterPro" id="IPR001584">
    <property type="entry name" value="Integrase_cat-core"/>
</dbReference>
<dbReference type="PANTHER" id="PTHR42648">
    <property type="entry name" value="TRANSPOSASE, PUTATIVE-RELATED"/>
    <property type="match status" value="1"/>
</dbReference>
<keyword evidence="8" id="KW-1185">Reference proteome</keyword>
<evidence type="ECO:0000259" key="6">
    <source>
        <dbReference type="PROSITE" id="PS50994"/>
    </source>
</evidence>
<evidence type="ECO:0000256" key="3">
    <source>
        <dbReference type="ARBA" id="ARBA00022750"/>
    </source>
</evidence>
<dbReference type="SUPFAM" id="SSF53098">
    <property type="entry name" value="Ribonuclease H-like"/>
    <property type="match status" value="1"/>
</dbReference>
<feature type="region of interest" description="Disordered" evidence="5">
    <location>
        <begin position="571"/>
        <end position="656"/>
    </location>
</feature>
<dbReference type="CDD" id="cd09272">
    <property type="entry name" value="RNase_HI_RT_Ty1"/>
    <property type="match status" value="1"/>
</dbReference>
<keyword evidence="3" id="KW-0064">Aspartyl protease</keyword>
<dbReference type="Pfam" id="PF13976">
    <property type="entry name" value="gag_pre-integrs"/>
    <property type="match status" value="1"/>
</dbReference>
<dbReference type="Pfam" id="PF25597">
    <property type="entry name" value="SH3_retrovirus"/>
    <property type="match status" value="1"/>
</dbReference>
<feature type="compositionally biased region" description="Low complexity" evidence="5">
    <location>
        <begin position="16"/>
        <end position="30"/>
    </location>
</feature>
<dbReference type="PANTHER" id="PTHR42648:SF28">
    <property type="entry name" value="TRANSPOSON-ENCODED PROTEIN WITH RIBONUCLEASE H-LIKE AND RETROVIRUS ZINC FINGER-LIKE DOMAINS"/>
    <property type="match status" value="1"/>
</dbReference>
<dbReference type="Pfam" id="PF00665">
    <property type="entry name" value="rve"/>
    <property type="match status" value="1"/>
</dbReference>
<accession>A0ABQ5RXP2</accession>
<keyword evidence="2" id="KW-0479">Metal-binding</keyword>
<evidence type="ECO:0000256" key="4">
    <source>
        <dbReference type="ARBA" id="ARBA00022801"/>
    </source>
</evidence>
<proteinExistence type="predicted"/>
<dbReference type="Proteomes" id="UP001165090">
    <property type="component" value="Unassembled WGS sequence"/>
</dbReference>
<dbReference type="EMBL" id="BSDZ01000011">
    <property type="protein sequence ID" value="GLI62184.1"/>
    <property type="molecule type" value="Genomic_DNA"/>
</dbReference>
<dbReference type="Gene3D" id="3.30.420.10">
    <property type="entry name" value="Ribonuclease H-like superfamily/Ribonuclease H"/>
    <property type="match status" value="1"/>
</dbReference>
<organism evidence="7 8">
    <name type="scientific">Volvox africanus</name>
    <dbReference type="NCBI Taxonomy" id="51714"/>
    <lineage>
        <taxon>Eukaryota</taxon>
        <taxon>Viridiplantae</taxon>
        <taxon>Chlorophyta</taxon>
        <taxon>core chlorophytes</taxon>
        <taxon>Chlorophyceae</taxon>
        <taxon>CS clade</taxon>
        <taxon>Chlamydomonadales</taxon>
        <taxon>Volvocaceae</taxon>
        <taxon>Volvox</taxon>
    </lineage>
</organism>
<dbReference type="Pfam" id="PF07727">
    <property type="entry name" value="RVT_2"/>
    <property type="match status" value="1"/>
</dbReference>
<feature type="domain" description="Integrase catalytic" evidence="6">
    <location>
        <begin position="330"/>
        <end position="506"/>
    </location>
</feature>
<keyword evidence="1" id="KW-0645">Protease</keyword>
<dbReference type="InterPro" id="IPR054722">
    <property type="entry name" value="PolX-like_BBD"/>
</dbReference>
<dbReference type="Pfam" id="PF22936">
    <property type="entry name" value="Pol_BBD"/>
    <property type="match status" value="1"/>
</dbReference>
<evidence type="ECO:0000313" key="8">
    <source>
        <dbReference type="Proteomes" id="UP001165090"/>
    </source>
</evidence>
<evidence type="ECO:0000256" key="2">
    <source>
        <dbReference type="ARBA" id="ARBA00022723"/>
    </source>
</evidence>
<gene>
    <name evidence="7" type="ORF">VaNZ11_004769</name>
</gene>
<protein>
    <recommendedName>
        <fullName evidence="6">Integrase catalytic domain-containing protein</fullName>
    </recommendedName>
</protein>
<feature type="compositionally biased region" description="Polar residues" evidence="5">
    <location>
        <begin position="574"/>
        <end position="583"/>
    </location>
</feature>
<sequence length="1160" mass="129088">MIQNCLQRQADEAARRQAGQQQAQPPVQRQVPGQYRHLIASINSFLLGLQMAPGEWVVDTGAEAHVTTSSNDLVAFTPVEAACDTIFRRPNQRLVRPSGIGTVTFSSVRYNADVTVQQIHVVPDVHINLFSVKALQRELKLPVCAVLSTDSESYIEIGGEPAIEVYSRDGMFFIRDITKNGLVPMRNVATVEVARDEAQNNQGAPASGSGVIREPIVQGGTKWVRPFGSGVKSSVVSAFERGAWKKVRTEMTRAEIGVASVARKSCEVDPRLARAWVARATLLHRRMGHLGYGNLRKLVSSGMVTGAGTSELDVLAGKEEFCEPCALGMQTRQPHASTGTVTKNRLELVHMDLCGPLSVESAGGKSYFVTFYDDFTKFSSVSLVSQKSEVPKIVREALVLWERQTGDKVQRVHTDRGTEYVNNELSNVFREFGIFHEKTAPYSPEQNGAAERLNRILLQKMRAMLIDSGFPMQMWGEALLTANFLRNLSPTVNSDLTPWERFTGSKPDLSKLRVFGSRAYVMLPQRQRSKLDPVAVQGYLVGYEPGFSAWRVWVPLDGTIHISTDVKFDESARKLSTSSNTVDKTTDSDEEEEPDQSDSVAHHSFLDSPDPSNNNSNDDGGPEDENEELATDTDASPEPAPVPVRTSGRVNKGKQPERLKDFVVGATGQILSLKSFEVPIPETYEEAMSSPYAQWWREAMESEIKSLMVKGTYSLEELPLGMRALGVKWVFSVKTDKHGVVDRFKARLVVKGYLQREGIDFEDVFAPVNKHATLRILLAMAATGDMELHQMDVATAFLNGDLDEVIYVKQPPGFEGGPKIAARFHKALYGLRQASRSWYYTLREYLISIGFRVSQADPSLFMREENGALVYLLIYVDDVLIASRSIEALAKVKLQMMTRFEIRDLGEAEYFLGMEIRRDWEFRRICLTQNRLTNGLVEEFRMNDAKPKPVPMAPGTVLPQTKSDERLESEKYPYNVLVGKLLYIASCTRPDISQAVGVLTRHMACPGLVHWKAAKEVVRYLAGTVDFGLVFGGNRINEGLTGFSDADHAGCMDSRKSTTGYVFTLHGGAVTWSSKLQRSAAFSTMEAEYMAASEATKEALWMRQLLSDLGYELRPTKINCDNQSSIKVTKNPIISIRSKHISVRYHAVREGSCLWVSDYG</sequence>
<keyword evidence="4" id="KW-0378">Hydrolase</keyword>
<dbReference type="InterPro" id="IPR039537">
    <property type="entry name" value="Retrotran_Ty1/copia-like"/>
</dbReference>
<name>A0ABQ5RXP2_9CHLO</name>